<dbReference type="GO" id="GO:0009649">
    <property type="term" value="P:entrainment of circadian clock"/>
    <property type="evidence" value="ECO:0007669"/>
    <property type="project" value="TreeGrafter"/>
</dbReference>
<keyword evidence="3" id="KW-0539">Nucleus</keyword>
<name>A0A0K8TTM2_TABBR</name>
<comment type="similarity">
    <text evidence="2">Belongs to the timeless family.</text>
</comment>
<dbReference type="EMBL" id="GDAI01000313">
    <property type="protein sequence ID" value="JAI17290.1"/>
    <property type="molecule type" value="mRNA"/>
</dbReference>
<dbReference type="PANTHER" id="PTHR22940:SF4">
    <property type="entry name" value="PROTEIN TIMELESS HOMOLOG"/>
    <property type="match status" value="1"/>
</dbReference>
<dbReference type="GO" id="GO:0016853">
    <property type="term" value="F:isomerase activity"/>
    <property type="evidence" value="ECO:0007669"/>
    <property type="project" value="UniProtKB-KW"/>
</dbReference>
<dbReference type="GO" id="GO:0043111">
    <property type="term" value="P:replication fork arrest"/>
    <property type="evidence" value="ECO:0007669"/>
    <property type="project" value="TreeGrafter"/>
</dbReference>
<evidence type="ECO:0000256" key="2">
    <source>
        <dbReference type="ARBA" id="ARBA00008174"/>
    </source>
</evidence>
<evidence type="ECO:0000256" key="4">
    <source>
        <dbReference type="ARBA" id="ARBA00023306"/>
    </source>
</evidence>
<dbReference type="GO" id="GO:0006281">
    <property type="term" value="P:DNA repair"/>
    <property type="evidence" value="ECO:0007669"/>
    <property type="project" value="TreeGrafter"/>
</dbReference>
<evidence type="ECO:0000259" key="7">
    <source>
        <dbReference type="Pfam" id="PF05029"/>
    </source>
</evidence>
<organism evidence="8">
    <name type="scientific">Tabanus bromius</name>
    <name type="common">Band-eyed brown horse fly</name>
    <dbReference type="NCBI Taxonomy" id="304241"/>
    <lineage>
        <taxon>Eukaryota</taxon>
        <taxon>Metazoa</taxon>
        <taxon>Ecdysozoa</taxon>
        <taxon>Arthropoda</taxon>
        <taxon>Hexapoda</taxon>
        <taxon>Insecta</taxon>
        <taxon>Pterygota</taxon>
        <taxon>Neoptera</taxon>
        <taxon>Endopterygota</taxon>
        <taxon>Diptera</taxon>
        <taxon>Brachycera</taxon>
        <taxon>Tabanomorpha</taxon>
        <taxon>Tabanoidea</taxon>
        <taxon>Tabanidae</taxon>
        <taxon>Tabanus</taxon>
    </lineage>
</organism>
<evidence type="ECO:0000259" key="6">
    <source>
        <dbReference type="Pfam" id="PF04821"/>
    </source>
</evidence>
<evidence type="ECO:0000256" key="5">
    <source>
        <dbReference type="SAM" id="MobiDB-lite"/>
    </source>
</evidence>
<keyword evidence="8" id="KW-0413">Isomerase</keyword>
<protein>
    <submittedName>
        <fullName evidence="8">Putative dna topoisomerase i-interacting protein</fullName>
    </submittedName>
</protein>
<evidence type="ECO:0000313" key="8">
    <source>
        <dbReference type="EMBL" id="JAI17290.1"/>
    </source>
</evidence>
<dbReference type="GO" id="GO:0000076">
    <property type="term" value="P:DNA replication checkpoint signaling"/>
    <property type="evidence" value="ECO:0007669"/>
    <property type="project" value="TreeGrafter"/>
</dbReference>
<keyword evidence="4" id="KW-0131">Cell cycle</keyword>
<dbReference type="Pfam" id="PF26019">
    <property type="entry name" value="HTH_TIMELESS"/>
    <property type="match status" value="1"/>
</dbReference>
<proteinExistence type="evidence at transcript level"/>
<dbReference type="Pfam" id="PF04821">
    <property type="entry name" value="TIMELESS"/>
    <property type="match status" value="1"/>
</dbReference>
<dbReference type="GO" id="GO:0031298">
    <property type="term" value="C:replication fork protection complex"/>
    <property type="evidence" value="ECO:0007669"/>
    <property type="project" value="TreeGrafter"/>
</dbReference>
<evidence type="ECO:0000256" key="3">
    <source>
        <dbReference type="ARBA" id="ARBA00023242"/>
    </source>
</evidence>
<evidence type="ECO:0000256" key="1">
    <source>
        <dbReference type="ARBA" id="ARBA00004123"/>
    </source>
</evidence>
<dbReference type="PANTHER" id="PTHR22940">
    <property type="entry name" value="TIMEOUT/TIMELESS-2"/>
    <property type="match status" value="1"/>
</dbReference>
<dbReference type="GO" id="GO:0003677">
    <property type="term" value="F:DNA binding"/>
    <property type="evidence" value="ECO:0007669"/>
    <property type="project" value="TreeGrafter"/>
</dbReference>
<dbReference type="Pfam" id="PF05029">
    <property type="entry name" value="TIMELESS_C"/>
    <property type="match status" value="1"/>
</dbReference>
<feature type="compositionally biased region" description="Basic and acidic residues" evidence="5">
    <location>
        <begin position="1062"/>
        <end position="1083"/>
    </location>
</feature>
<feature type="domain" description="Timeless C-terminal" evidence="7">
    <location>
        <begin position="913"/>
        <end position="984"/>
    </location>
</feature>
<dbReference type="InterPro" id="IPR007725">
    <property type="entry name" value="TIMELESS_C"/>
</dbReference>
<sequence length="1090" mass="126671">MSTFLADIDVTCATLGYFDGQNYFENADVLQNLKHLLWILHNDNYNHDFLRHVAKINVLHTDLIPLLCKNPDDEVFQALIRLLILLTNPIAILYREGIPKDGVHRSVFLEIVDFMTKYKEAFVADSPWVNLALKLRKSLETEGIFRGEEADMLIERILVLTRNVLQIPTNISKELNAENGPTTHDRVVWVLLQSGMLDLILYILNSADDHRFHLHALEIVVLVLKEQTAPSLACISMQRSTPDKSRNEEELVAIRCEEKEKMKLNPRSVRHPRFGGTYVFQNMKSVSENDMIFHKPLEYSTIANFDGDKTKRKNTHRVVEEIFQNEHCSAFSIRLLLREFCTEILRSAYNTLVRKIRNLLERNTARRNNDDSYLLWTITFFMEFNRLSGLPFELVSESMSVQCFHWVLTEMQHHMDMMETDKEQERIWAKRLNVAVRAFKQMILSMIALPKLKVEKAVSLFHILLNNVCGTTEYRECLLQLLLLYKATRTTKIFLQDVIETTYYFIKILKSSKPSELATNDAKLQPMERRRNEPIDKLWSAIEPTISNLLEFTSEEECARIAKVFDKEFDQKGDKCIMKIHSLLHQGNYEEAIAVSRAARLVWPENKYFCTRHSSAQDELALLRNIFASSPRAGRGSHMERTSIIEEYLKRFVNPKVVRTCIIVLSDWKQIKTVVLKSAVALLHSIATISNCPTILYQASLFRIFQQAFHTKRNEHNLELQRLGIFTVRSFIQSAKINPKIYGELFFYKTISHCSNVENVYSGVNPKTMWATSEETELHKLFERNQTNPQSGQDVVEWLTHNLSDKPKNRCAVTGKLTDTDLSFRKSESKFTTTISNFWTVEEDEELISLYKEHKTARENFSITTQRFKGLKSMDDIIKRMIFLKLISGRSAVTPEKETYEMSEKQAELLCIVNKKFEDVMEWLKESFIDALNSLCESEDGIPLVPVNKIHSAALVDEDFRSLLLSFGLQPPSNNERFWRFPHVNSYEFEVIIKFIEKSNLTCQRSILEMKKETCNEPNESKNEVSNSFQKNNEHLAHSENYRLKNAVDYNSVKRSGTKRPLHFESDDSTYEKKTRHKEEKITTSDFIAS</sequence>
<feature type="domain" description="Timeless N-terminal" evidence="6">
    <location>
        <begin position="23"/>
        <end position="279"/>
    </location>
</feature>
<comment type="subcellular location">
    <subcellularLocation>
        <location evidence="1">Nucleus</location>
    </subcellularLocation>
</comment>
<reference evidence="8" key="1">
    <citation type="journal article" date="2015" name="Insect Biochem. Mol. Biol.">
        <title>An insight into the sialome of the horse fly, Tabanus bromius.</title>
        <authorList>
            <person name="Ribeiro J.M."/>
            <person name="Kazimirova M."/>
            <person name="Takac P."/>
            <person name="Andersen J.F."/>
            <person name="Francischetti I.M."/>
        </authorList>
    </citation>
    <scope>NUCLEOTIDE SEQUENCE</scope>
</reference>
<dbReference type="AlphaFoldDB" id="A0A0K8TTM2"/>
<dbReference type="InterPro" id="IPR006906">
    <property type="entry name" value="Timeless_N"/>
</dbReference>
<dbReference type="InterPro" id="IPR044998">
    <property type="entry name" value="Timeless"/>
</dbReference>
<dbReference type="GO" id="GO:0048511">
    <property type="term" value="P:rhythmic process"/>
    <property type="evidence" value="ECO:0007669"/>
    <property type="project" value="UniProtKB-KW"/>
</dbReference>
<accession>A0A0K8TTM2</accession>
<feature type="region of interest" description="Disordered" evidence="5">
    <location>
        <begin position="1053"/>
        <end position="1090"/>
    </location>
</feature>